<evidence type="ECO:0000313" key="2">
    <source>
        <dbReference type="Proteomes" id="UP000471745"/>
    </source>
</evidence>
<protein>
    <recommendedName>
        <fullName evidence="3">DUF3303 domain-containing protein</fullName>
    </recommendedName>
</protein>
<proteinExistence type="predicted"/>
<evidence type="ECO:0000313" key="1">
    <source>
        <dbReference type="EMBL" id="NEC47054.1"/>
    </source>
</evidence>
<organism evidence="1 2">
    <name type="scientific">Actinospica acidiphila</name>
    <dbReference type="NCBI Taxonomy" id="304899"/>
    <lineage>
        <taxon>Bacteria</taxon>
        <taxon>Bacillati</taxon>
        <taxon>Actinomycetota</taxon>
        <taxon>Actinomycetes</taxon>
        <taxon>Catenulisporales</taxon>
        <taxon>Actinospicaceae</taxon>
        <taxon>Actinospica</taxon>
    </lineage>
</organism>
<dbReference type="Proteomes" id="UP000471745">
    <property type="component" value="Unassembled WGS sequence"/>
</dbReference>
<gene>
    <name evidence="1" type="ORF">G3I18_00400</name>
</gene>
<evidence type="ECO:0008006" key="3">
    <source>
        <dbReference type="Google" id="ProtNLM"/>
    </source>
</evidence>
<dbReference type="EMBL" id="JAAGNA010000009">
    <property type="protein sequence ID" value="NEC47054.1"/>
    <property type="molecule type" value="Genomic_DNA"/>
</dbReference>
<dbReference type="RefSeq" id="WP_163085018.1">
    <property type="nucleotide sequence ID" value="NZ_JAAGNA010000009.1"/>
</dbReference>
<comment type="caution">
    <text evidence="1">The sequence shown here is derived from an EMBL/GenBank/DDBJ whole genome shotgun (WGS) entry which is preliminary data.</text>
</comment>
<reference evidence="1 2" key="1">
    <citation type="submission" date="2020-01" db="EMBL/GenBank/DDBJ databases">
        <title>Insect and environment-associated Actinomycetes.</title>
        <authorList>
            <person name="Currrie C."/>
            <person name="Chevrette M."/>
            <person name="Carlson C."/>
            <person name="Stubbendieck R."/>
            <person name="Wendt-Pienkowski E."/>
        </authorList>
    </citation>
    <scope>NUCLEOTIDE SEQUENCE [LARGE SCALE GENOMIC DNA]</scope>
    <source>
        <strain evidence="1 2">SID8189</strain>
    </source>
</reference>
<accession>A0A9X5CDV5</accession>
<sequence>MRVMLKATLDTEKSNELIRSGKLPELMKETLERLHPEAAYFGPLGGRRTCLLVLDLQDSSQIPPTGEPFFSEMHAEVEMTPVMNAEDLRKGLSELR</sequence>
<name>A0A9X5CDV5_9ACTN</name>
<keyword evidence="2" id="KW-1185">Reference proteome</keyword>
<dbReference type="AlphaFoldDB" id="A0A9X5CDV5"/>